<dbReference type="AlphaFoldDB" id="A0A8D8B833"/>
<accession>A0A8D8B833</accession>
<proteinExistence type="predicted"/>
<organism evidence="1">
    <name type="scientific">Culex pipiens</name>
    <name type="common">House mosquito</name>
    <dbReference type="NCBI Taxonomy" id="7175"/>
    <lineage>
        <taxon>Eukaryota</taxon>
        <taxon>Metazoa</taxon>
        <taxon>Ecdysozoa</taxon>
        <taxon>Arthropoda</taxon>
        <taxon>Hexapoda</taxon>
        <taxon>Insecta</taxon>
        <taxon>Pterygota</taxon>
        <taxon>Neoptera</taxon>
        <taxon>Endopterygota</taxon>
        <taxon>Diptera</taxon>
        <taxon>Nematocera</taxon>
        <taxon>Culicoidea</taxon>
        <taxon>Culicidae</taxon>
        <taxon>Culicinae</taxon>
        <taxon>Culicini</taxon>
        <taxon>Culex</taxon>
        <taxon>Culex</taxon>
    </lineage>
</organism>
<dbReference type="EMBL" id="HBUE01064354">
    <property type="protein sequence ID" value="CAG6470015.1"/>
    <property type="molecule type" value="Transcribed_RNA"/>
</dbReference>
<sequence length="126" mass="13235">MIVEPDCRAAAAAMATLPMWPAPGSDDSPLPTTEGSVLTSASPFSTFMNGTRNSIESARGYFSGFVPSASSCRYLVKASRIVVHVDLHCATVYPSPMSAASSCQALSCWSASQYSAVLVSHRLGKL</sequence>
<protein>
    <submittedName>
        <fullName evidence="1">(northern house mosquito) hypothetical protein</fullName>
    </submittedName>
</protein>
<reference evidence="1" key="1">
    <citation type="submission" date="2021-05" db="EMBL/GenBank/DDBJ databases">
        <authorList>
            <person name="Alioto T."/>
            <person name="Alioto T."/>
            <person name="Gomez Garrido J."/>
        </authorList>
    </citation>
    <scope>NUCLEOTIDE SEQUENCE</scope>
</reference>
<name>A0A8D8B833_CULPI</name>
<evidence type="ECO:0000313" key="1">
    <source>
        <dbReference type="EMBL" id="CAG6470015.1"/>
    </source>
</evidence>